<name>Q0UJ63_PHANO</name>
<dbReference type="EMBL" id="CH445336">
    <property type="protein sequence ID" value="EAT84477.2"/>
    <property type="molecule type" value="Genomic_DNA"/>
</dbReference>
<dbReference type="eggNOG" id="ENOG502R9Z0">
    <property type="taxonomic scope" value="Eukaryota"/>
</dbReference>
<organism evidence="2 3">
    <name type="scientific">Phaeosphaeria nodorum (strain SN15 / ATCC MYA-4574 / FGSC 10173)</name>
    <name type="common">Glume blotch fungus</name>
    <name type="synonym">Parastagonospora nodorum</name>
    <dbReference type="NCBI Taxonomy" id="321614"/>
    <lineage>
        <taxon>Eukaryota</taxon>
        <taxon>Fungi</taxon>
        <taxon>Dikarya</taxon>
        <taxon>Ascomycota</taxon>
        <taxon>Pezizomycotina</taxon>
        <taxon>Dothideomycetes</taxon>
        <taxon>Pleosporomycetidae</taxon>
        <taxon>Pleosporales</taxon>
        <taxon>Pleosporineae</taxon>
        <taxon>Phaeosphaeriaceae</taxon>
        <taxon>Parastagonospora</taxon>
    </lineage>
</organism>
<dbReference type="GeneID" id="5975421"/>
<dbReference type="AlphaFoldDB" id="Q0UJ63"/>
<dbReference type="HOGENOM" id="CLU_1078111_0_0_1"/>
<dbReference type="KEGG" id="pno:SNOG_08201"/>
<dbReference type="InParanoid" id="Q0UJ63"/>
<evidence type="ECO:0000256" key="1">
    <source>
        <dbReference type="SAM" id="MobiDB-lite"/>
    </source>
</evidence>
<reference evidence="3" key="1">
    <citation type="journal article" date="2007" name="Plant Cell">
        <title>Dothideomycete-plant interactions illuminated by genome sequencing and EST analysis of the wheat pathogen Stagonospora nodorum.</title>
        <authorList>
            <person name="Hane J.K."/>
            <person name="Lowe R.G."/>
            <person name="Solomon P.S."/>
            <person name="Tan K.C."/>
            <person name="Schoch C.L."/>
            <person name="Spatafora J.W."/>
            <person name="Crous P.W."/>
            <person name="Kodira C."/>
            <person name="Birren B.W."/>
            <person name="Galagan J.E."/>
            <person name="Torriani S.F."/>
            <person name="McDonald B.A."/>
            <person name="Oliver R.P."/>
        </authorList>
    </citation>
    <scope>NUCLEOTIDE SEQUENCE [LARGE SCALE GENOMIC DNA]</scope>
    <source>
        <strain evidence="3">SN15 / ATCC MYA-4574 / FGSC 10173</strain>
    </source>
</reference>
<dbReference type="Proteomes" id="UP000001055">
    <property type="component" value="Unassembled WGS sequence"/>
</dbReference>
<proteinExistence type="predicted"/>
<feature type="region of interest" description="Disordered" evidence="1">
    <location>
        <begin position="235"/>
        <end position="258"/>
    </location>
</feature>
<feature type="region of interest" description="Disordered" evidence="1">
    <location>
        <begin position="1"/>
        <end position="23"/>
    </location>
</feature>
<feature type="compositionally biased region" description="Basic and acidic residues" evidence="1">
    <location>
        <begin position="1"/>
        <end position="18"/>
    </location>
</feature>
<evidence type="ECO:0000313" key="3">
    <source>
        <dbReference type="Proteomes" id="UP000001055"/>
    </source>
</evidence>
<accession>Q0UJ63</accession>
<evidence type="ECO:0000313" key="2">
    <source>
        <dbReference type="EMBL" id="EAT84477.2"/>
    </source>
</evidence>
<gene>
    <name evidence="2" type="ORF">SNOG_08201</name>
</gene>
<protein>
    <submittedName>
        <fullName evidence="2">Uncharacterized protein</fullName>
    </submittedName>
</protein>
<feature type="region of interest" description="Disordered" evidence="1">
    <location>
        <begin position="89"/>
        <end position="115"/>
    </location>
</feature>
<dbReference type="VEuPathDB" id="FungiDB:JI435_082010"/>
<dbReference type="RefSeq" id="XP_001798523.1">
    <property type="nucleotide sequence ID" value="XM_001798471.1"/>
</dbReference>
<feature type="compositionally biased region" description="Basic and acidic residues" evidence="1">
    <location>
        <begin position="235"/>
        <end position="252"/>
    </location>
</feature>
<sequence length="258" mass="28426">MGYSERLSETLAPHELRDNSSPAKLPNLLNLAILKTMAPKSLLRYIFRHGPNSKSRDAVPPPQVAPVAPYSTTTAVTSKETVRYDQNVRTTEIPDSPLAYKHQQHPSDRPNSRASSVLEDIAEETNTSPSPSLHSTVSIASTLRSIDVQTFSTRELILATLNEAKSANMGHLDTIDTSLALLGALEGFSATVGVLRDEMLDKKEIYEEKMGLLEHLERAVEVYAVWGGGWAEEMRGGTKSRHGETHDMKDVKNMTQCT</sequence>